<dbReference type="AlphaFoldDB" id="A0A0G8AUI8"/>
<gene>
    <name evidence="1" type="ORF">TQ37_07105</name>
</gene>
<dbReference type="Proteomes" id="UP000035037">
    <property type="component" value="Unassembled WGS sequence"/>
</dbReference>
<dbReference type="EMBL" id="JYFQ01000141">
    <property type="protein sequence ID" value="KKZ11475.1"/>
    <property type="molecule type" value="Genomic_DNA"/>
</dbReference>
<dbReference type="PATRIC" id="fig|1608419.3.peg.541"/>
<evidence type="ECO:0000313" key="2">
    <source>
        <dbReference type="Proteomes" id="UP000035037"/>
    </source>
</evidence>
<evidence type="ECO:0000313" key="1">
    <source>
        <dbReference type="EMBL" id="KKZ11475.1"/>
    </source>
</evidence>
<organism evidence="1 2">
    <name type="scientific">Candidatus Synechococcus spongiarum 15L</name>
    <dbReference type="NCBI Taxonomy" id="1608419"/>
    <lineage>
        <taxon>Bacteria</taxon>
        <taxon>Bacillati</taxon>
        <taxon>Cyanobacteriota</taxon>
        <taxon>Cyanophyceae</taxon>
        <taxon>Synechococcales</taxon>
        <taxon>Synechococcaceae</taxon>
        <taxon>Synechococcus</taxon>
    </lineage>
</organism>
<accession>A0A0G8AUI8</accession>
<reference evidence="1 2" key="2">
    <citation type="submission" date="2015-05" db="EMBL/GenBank/DDBJ databases">
        <title>Lifestyle Evolution in Cyanobacterial Symbionts of Sponges.</title>
        <authorList>
            <person name="Burgsdorf I."/>
            <person name="Slaby B.M."/>
            <person name="Handley K.M."/>
            <person name="Haber M."/>
            <person name="Blom J."/>
            <person name="Marshall C.W."/>
            <person name="Gilbert J.A."/>
            <person name="Hentschel U."/>
            <person name="Steindler L."/>
        </authorList>
    </citation>
    <scope>NUCLEOTIDE SEQUENCE [LARGE SCALE GENOMIC DNA]</scope>
    <source>
        <strain evidence="1">15L</strain>
    </source>
</reference>
<reference evidence="1 2" key="1">
    <citation type="submission" date="2015-02" db="EMBL/GenBank/DDBJ databases">
        <authorList>
            <person name="Slaby B."/>
            <person name="Hentschel U."/>
        </authorList>
    </citation>
    <scope>NUCLEOTIDE SEQUENCE [LARGE SCALE GENOMIC DNA]</scope>
    <source>
        <strain evidence="1">15L</strain>
    </source>
</reference>
<protein>
    <submittedName>
        <fullName evidence="1">Uncharacterized protein</fullName>
    </submittedName>
</protein>
<name>A0A0G8AUI8_9SYNE</name>
<sequence length="68" mass="7301">MINCFPSSASRTRVRTDSSTFLLDEKATVGRLPRDRAVASGASTGELEVGKGMAEWCCHHGPSPRPVL</sequence>
<comment type="caution">
    <text evidence="1">The sequence shown here is derived from an EMBL/GenBank/DDBJ whole genome shotgun (WGS) entry which is preliminary data.</text>
</comment>
<proteinExistence type="predicted"/>